<reference evidence="3" key="1">
    <citation type="submission" date="2020-11" db="EMBL/GenBank/DDBJ databases">
        <authorList>
            <person name="Tran Van P."/>
        </authorList>
    </citation>
    <scope>NUCLEOTIDE SEQUENCE</scope>
</reference>
<protein>
    <recommendedName>
        <fullName evidence="2">WRKY19-like zinc finger domain-containing protein</fullName>
    </recommendedName>
</protein>
<feature type="domain" description="WRKY19-like zinc finger" evidence="2">
    <location>
        <begin position="533"/>
        <end position="554"/>
    </location>
</feature>
<feature type="domain" description="WRKY19-like zinc finger" evidence="2">
    <location>
        <begin position="504"/>
        <end position="526"/>
    </location>
</feature>
<feature type="compositionally biased region" description="Basic and acidic residues" evidence="1">
    <location>
        <begin position="401"/>
        <end position="414"/>
    </location>
</feature>
<accession>A0A7R9AQ47</accession>
<sequence length="1047" mass="115857">MEESSHYLEHQISDTFVKEEIKLEPEAELRNPEYVNVAVKSETLEICEPESVSSLPLSKFIHEDELKSPEYVDVSVKYEVFETCESESVSGLPLSKIKQEGCSKQAQNSGYCVAHGGKQQPKNCGVKDCSKRAKKGGYCIAHGGKQQPKKCVKSLLFDVQPKMEDSFSNEAQQISEIFIKQEIKSEPEAELHPPEFVNMAIKTEIPESCEPESVSGSPSIEDNHEVHYEKTSLANSPIKSEVSDNDIITGLPSCNLPPIFEDNKAEMHPPEFVNMAIKTEIPEICEPESVSGSPSFEDNHEVCYEKTYLVNDPIKKEGSDHDSNDMITGLPSCSLPPVFEDIKMDVEETKIPHTSEDSNIPVQKTNSSDTIPIYLLLLKRKNNLPKRYEAPLVHKYCRNDGRRPELENAPEKSGSEGAPHKKHEIARKFKTEGCRKFAKNGGHCISHGGNSKTCEVEGCMKYPLKGGRCKTHGGDYNHLKCRTEGCSKYAMKGGHCKPHGGCSKECKFEGCAKYPLKGGLCKAHGGKVHDCLKCKTEGCDKLTQRGGYCVAHGGSSKKCGTEGCTRIARKGGHCNMHGGTRIRYMCKTEGCHKLAQKGGHCISHGGIPKTCKVEGCDNHPLKGGVCRTHGGTFYGRSKCRAEGCSKHALVGGYCKPHGGRSHKCKTEGCDKYPLKGGNCRTHGGTTFDCLKCKTEGCDNPSHNTTLRNVNKKEGKENYETSYLKIKTQDRINLRTLKRSKRQALKKKKPDSFSKNNHCKTKGCTNRPRKGGHCRQHGGGVVNYGTCRTDGCPKRPLKGGHCREHGGTSSRKRCRTEGCSKYSLKGGNCRRHGGIYADKTCKTEGCSKWPIKNGRCRQHGGVRTRQICKTEGCNKCPLKNGHCMRHGGIRTRQKCKTEDCSRKPLKGALQNHQKSAVSCQSAPKKPWGYFTKSLKPGVARLFELWIYSREGKLFAIHHKSFHALKQFFIKTPASVAQLANALVVLSSAAEDGEIEVQISIDVEDKIIPQTLKLNRSDNFPVHDRCKTEGCLKNALNSGYCWLHACDSK</sequence>
<dbReference type="PANTHER" id="PTHR31827">
    <property type="entry name" value="EMB|CAB89363.1"/>
    <property type="match status" value="1"/>
</dbReference>
<feature type="region of interest" description="Disordered" evidence="1">
    <location>
        <begin position="401"/>
        <end position="423"/>
    </location>
</feature>
<feature type="domain" description="WRKY19-like zinc finger" evidence="2">
    <location>
        <begin position="122"/>
        <end position="144"/>
    </location>
</feature>
<evidence type="ECO:0000259" key="2">
    <source>
        <dbReference type="Pfam" id="PF24906"/>
    </source>
</evidence>
<name>A0A7R9AQ47_TIMSH</name>
<organism evidence="3">
    <name type="scientific">Timema shepardi</name>
    <name type="common">Walking stick</name>
    <dbReference type="NCBI Taxonomy" id="629360"/>
    <lineage>
        <taxon>Eukaryota</taxon>
        <taxon>Metazoa</taxon>
        <taxon>Ecdysozoa</taxon>
        <taxon>Arthropoda</taxon>
        <taxon>Hexapoda</taxon>
        <taxon>Insecta</taxon>
        <taxon>Pterygota</taxon>
        <taxon>Neoptera</taxon>
        <taxon>Polyneoptera</taxon>
        <taxon>Phasmatodea</taxon>
        <taxon>Timematodea</taxon>
        <taxon>Timematoidea</taxon>
        <taxon>Timematidae</taxon>
        <taxon>Timema</taxon>
    </lineage>
</organism>
<dbReference type="AlphaFoldDB" id="A0A7R9AQ47"/>
<dbReference type="Pfam" id="PF24906">
    <property type="entry name" value="Zf_WRKY19"/>
    <property type="match status" value="3"/>
</dbReference>
<evidence type="ECO:0000256" key="1">
    <source>
        <dbReference type="SAM" id="MobiDB-lite"/>
    </source>
</evidence>
<proteinExistence type="predicted"/>
<dbReference type="PANTHER" id="PTHR31827:SF1">
    <property type="entry name" value="EMB|CAB89363.1"/>
    <property type="match status" value="1"/>
</dbReference>
<evidence type="ECO:0000313" key="3">
    <source>
        <dbReference type="EMBL" id="CAD7258335.1"/>
    </source>
</evidence>
<dbReference type="InterPro" id="IPR056866">
    <property type="entry name" value="Znf_WRKY19"/>
</dbReference>
<dbReference type="EMBL" id="OC000791">
    <property type="protein sequence ID" value="CAD7258335.1"/>
    <property type="molecule type" value="Genomic_DNA"/>
</dbReference>
<gene>
    <name evidence="3" type="ORF">TSIB3V08_LOCUS2572</name>
</gene>